<evidence type="ECO:0000256" key="7">
    <source>
        <dbReference type="ARBA" id="ARBA00023209"/>
    </source>
</evidence>
<comment type="similarity">
    <text evidence="2">Belongs to the diacylglycerol/lipid kinase family.</text>
</comment>
<gene>
    <name evidence="11" type="primary">bmrU</name>
    <name evidence="11" type="ORF">Aargi30884_21130</name>
</gene>
<dbReference type="Pfam" id="PF00781">
    <property type="entry name" value="DAGK_cat"/>
    <property type="match status" value="1"/>
</dbReference>
<evidence type="ECO:0000256" key="6">
    <source>
        <dbReference type="ARBA" id="ARBA00022840"/>
    </source>
</evidence>
<dbReference type="EMBL" id="AP019695">
    <property type="protein sequence ID" value="BBK23210.1"/>
    <property type="molecule type" value="Genomic_DNA"/>
</dbReference>
<dbReference type="KEGG" id="aarg:Aargi30884_21130"/>
<accession>A0A6N4TJJ9</accession>
<dbReference type="InterPro" id="IPR050187">
    <property type="entry name" value="Lipid_Phosphate_FormReg"/>
</dbReference>
<keyword evidence="5 11" id="KW-0418">Kinase</keyword>
<evidence type="ECO:0000256" key="1">
    <source>
        <dbReference type="ARBA" id="ARBA00001946"/>
    </source>
</evidence>
<dbReference type="GO" id="GO:0005524">
    <property type="term" value="F:ATP binding"/>
    <property type="evidence" value="ECO:0007669"/>
    <property type="project" value="UniProtKB-KW"/>
</dbReference>
<keyword evidence="6" id="KW-0067">ATP-binding</keyword>
<keyword evidence="9" id="KW-1133">Transmembrane helix</keyword>
<dbReference type="PANTHER" id="PTHR12358:SF54">
    <property type="entry name" value="SPHINGOSINE KINASE RELATED PROTEIN"/>
    <property type="match status" value="1"/>
</dbReference>
<evidence type="ECO:0000256" key="3">
    <source>
        <dbReference type="ARBA" id="ARBA00022679"/>
    </source>
</evidence>
<evidence type="ECO:0000256" key="4">
    <source>
        <dbReference type="ARBA" id="ARBA00022741"/>
    </source>
</evidence>
<name>A0A6N4TJJ9_9FIRM</name>
<dbReference type="AlphaFoldDB" id="A0A6N4TJJ9"/>
<dbReference type="InterPro" id="IPR001206">
    <property type="entry name" value="Diacylglycerol_kinase_cat_dom"/>
</dbReference>
<feature type="domain" description="DAGKc" evidence="10">
    <location>
        <begin position="1"/>
        <end position="128"/>
    </location>
</feature>
<dbReference type="SUPFAM" id="SSF111331">
    <property type="entry name" value="NAD kinase/diacylglycerol kinase-like"/>
    <property type="match status" value="1"/>
</dbReference>
<dbReference type="Gene3D" id="2.60.200.40">
    <property type="match status" value="1"/>
</dbReference>
<dbReference type="InterPro" id="IPR005218">
    <property type="entry name" value="Diacylglycerol/lipid_kinase"/>
</dbReference>
<dbReference type="RefSeq" id="WP_163052238.1">
    <property type="nucleotide sequence ID" value="NZ_AP019695.1"/>
</dbReference>
<feature type="transmembrane region" description="Helical" evidence="9">
    <location>
        <begin position="151"/>
        <end position="170"/>
    </location>
</feature>
<evidence type="ECO:0000259" key="10">
    <source>
        <dbReference type="PROSITE" id="PS50146"/>
    </source>
</evidence>
<evidence type="ECO:0000313" key="12">
    <source>
        <dbReference type="Proteomes" id="UP000464754"/>
    </source>
</evidence>
<dbReference type="Gene3D" id="3.40.50.10330">
    <property type="entry name" value="Probable inorganic polyphosphate/atp-NAD kinase, domain 1"/>
    <property type="match status" value="1"/>
</dbReference>
<evidence type="ECO:0000256" key="8">
    <source>
        <dbReference type="ARBA" id="ARBA00023264"/>
    </source>
</evidence>
<keyword evidence="7" id="KW-0444">Lipid biosynthesis</keyword>
<proteinExistence type="inferred from homology"/>
<keyword evidence="4" id="KW-0547">Nucleotide-binding</keyword>
<keyword evidence="9" id="KW-0472">Membrane</keyword>
<keyword evidence="8" id="KW-1208">Phospholipid metabolism</keyword>
<comment type="cofactor">
    <cofactor evidence="1">
        <name>Mg(2+)</name>
        <dbReference type="ChEBI" id="CHEBI:18420"/>
    </cofactor>
</comment>
<keyword evidence="7" id="KW-0594">Phospholipid biosynthesis</keyword>
<keyword evidence="9" id="KW-0812">Transmembrane</keyword>
<dbReference type="PANTHER" id="PTHR12358">
    <property type="entry name" value="SPHINGOSINE KINASE"/>
    <property type="match status" value="1"/>
</dbReference>
<dbReference type="Pfam" id="PF19279">
    <property type="entry name" value="YegS_C"/>
    <property type="match status" value="1"/>
</dbReference>
<protein>
    <submittedName>
        <fullName evidence="11">Diacylglycerol kinase</fullName>
    </submittedName>
</protein>
<dbReference type="PROSITE" id="PS50146">
    <property type="entry name" value="DAGK"/>
    <property type="match status" value="1"/>
</dbReference>
<dbReference type="GO" id="GO:0016301">
    <property type="term" value="F:kinase activity"/>
    <property type="evidence" value="ECO:0007669"/>
    <property type="project" value="UniProtKB-KW"/>
</dbReference>
<evidence type="ECO:0000256" key="2">
    <source>
        <dbReference type="ARBA" id="ARBA00005983"/>
    </source>
</evidence>
<dbReference type="InterPro" id="IPR017438">
    <property type="entry name" value="ATP-NAD_kinase_N"/>
</dbReference>
<keyword evidence="12" id="KW-1185">Reference proteome</keyword>
<dbReference type="NCBIfam" id="TIGR00147">
    <property type="entry name" value="YegS/Rv2252/BmrU family lipid kinase"/>
    <property type="match status" value="1"/>
</dbReference>
<sequence>MKHVFIINSQIKKRKRMKFYNNIRSIYKEEDILIKETTYSGHAKEIAKEISSTDENIRIYACGGDGTIHQIVNGIKDFSKVELAIIPLGTGNDFIKSFYPLKKQDFLDLRNYQNSQTSYCNILEVNEHLAINTASIGLDVKIAQNVDKFKFFSFLGSAIPYYLGLLYSMMHSLTSVYKIRIGEHILEDEFTFLVCGNGKYYGGGYCPVPKAEVNDDKMDICLIKKVTRRKILSLSHKYKLGTHTAYTNLVSTYQENEFEVLSPEKEIVVNLDGETQVCDSLKIKLSDKKVKLILPNP</sequence>
<dbReference type="GO" id="GO:0008654">
    <property type="term" value="P:phospholipid biosynthetic process"/>
    <property type="evidence" value="ECO:0007669"/>
    <property type="project" value="UniProtKB-KW"/>
</dbReference>
<evidence type="ECO:0000256" key="9">
    <source>
        <dbReference type="SAM" id="Phobius"/>
    </source>
</evidence>
<reference evidence="12" key="1">
    <citation type="submission" date="2019-05" db="EMBL/GenBank/DDBJ databases">
        <title>Complete genome sequencing of Absiella argi strain JCM 30884.</title>
        <authorList>
            <person name="Sakamoto M."/>
            <person name="Murakami T."/>
            <person name="Mori H."/>
        </authorList>
    </citation>
    <scope>NUCLEOTIDE SEQUENCE [LARGE SCALE GENOMIC DNA]</scope>
    <source>
        <strain evidence="12">JCM 30884</strain>
    </source>
</reference>
<keyword evidence="7" id="KW-0443">Lipid metabolism</keyword>
<dbReference type="InterPro" id="IPR045540">
    <property type="entry name" value="YegS/DAGK_C"/>
</dbReference>
<organism evidence="11 12">
    <name type="scientific">Amedibacterium intestinale</name>
    <dbReference type="NCBI Taxonomy" id="2583452"/>
    <lineage>
        <taxon>Bacteria</taxon>
        <taxon>Bacillati</taxon>
        <taxon>Bacillota</taxon>
        <taxon>Erysipelotrichia</taxon>
        <taxon>Erysipelotrichales</taxon>
        <taxon>Erysipelotrichaceae</taxon>
        <taxon>Amedibacterium</taxon>
    </lineage>
</organism>
<keyword evidence="3" id="KW-0808">Transferase</keyword>
<evidence type="ECO:0000313" key="11">
    <source>
        <dbReference type="EMBL" id="BBK23210.1"/>
    </source>
</evidence>
<evidence type="ECO:0000256" key="5">
    <source>
        <dbReference type="ARBA" id="ARBA00022777"/>
    </source>
</evidence>
<dbReference type="InterPro" id="IPR016064">
    <property type="entry name" value="NAD/diacylglycerol_kinase_sf"/>
</dbReference>
<dbReference type="Proteomes" id="UP000464754">
    <property type="component" value="Chromosome"/>
</dbReference>